<dbReference type="PANTHER" id="PTHR33050:SF7">
    <property type="entry name" value="RIBONUCLEASE H"/>
    <property type="match status" value="1"/>
</dbReference>
<feature type="compositionally biased region" description="Gly residues" evidence="1">
    <location>
        <begin position="335"/>
        <end position="348"/>
    </location>
</feature>
<dbReference type="EMBL" id="CAMXCT010001463">
    <property type="protein sequence ID" value="CAI3990338.1"/>
    <property type="molecule type" value="Genomic_DNA"/>
</dbReference>
<evidence type="ECO:0000313" key="3">
    <source>
        <dbReference type="EMBL" id="CAL1143713.1"/>
    </source>
</evidence>
<feature type="region of interest" description="Disordered" evidence="1">
    <location>
        <begin position="1318"/>
        <end position="1340"/>
    </location>
</feature>
<feature type="region of interest" description="Disordered" evidence="1">
    <location>
        <begin position="592"/>
        <end position="631"/>
    </location>
</feature>
<proteinExistence type="predicted"/>
<organism evidence="2">
    <name type="scientific">Cladocopium goreaui</name>
    <dbReference type="NCBI Taxonomy" id="2562237"/>
    <lineage>
        <taxon>Eukaryota</taxon>
        <taxon>Sar</taxon>
        <taxon>Alveolata</taxon>
        <taxon>Dinophyceae</taxon>
        <taxon>Suessiales</taxon>
        <taxon>Symbiodiniaceae</taxon>
        <taxon>Cladocopium</taxon>
    </lineage>
</organism>
<evidence type="ECO:0000256" key="1">
    <source>
        <dbReference type="SAM" id="MobiDB-lite"/>
    </source>
</evidence>
<keyword evidence="5" id="KW-1185">Reference proteome</keyword>
<dbReference type="EMBL" id="CAMXCT030001463">
    <property type="protein sequence ID" value="CAL4777650.1"/>
    <property type="molecule type" value="Genomic_DNA"/>
</dbReference>
<feature type="region of interest" description="Disordered" evidence="1">
    <location>
        <begin position="317"/>
        <end position="357"/>
    </location>
</feature>
<dbReference type="InterPro" id="IPR052055">
    <property type="entry name" value="Hepadnavirus_pol/RT"/>
</dbReference>
<reference evidence="3" key="2">
    <citation type="submission" date="2024-04" db="EMBL/GenBank/DDBJ databases">
        <authorList>
            <person name="Chen Y."/>
            <person name="Shah S."/>
            <person name="Dougan E. K."/>
            <person name="Thang M."/>
            <person name="Chan C."/>
        </authorList>
    </citation>
    <scope>NUCLEOTIDE SEQUENCE [LARGE SCALE GENOMIC DNA]</scope>
</reference>
<comment type="caution">
    <text evidence="2">The sequence shown here is derived from an EMBL/GenBank/DDBJ whole genome shotgun (WGS) entry which is preliminary data.</text>
</comment>
<dbReference type="Proteomes" id="UP001152797">
    <property type="component" value="Unassembled WGS sequence"/>
</dbReference>
<evidence type="ECO:0000313" key="4">
    <source>
        <dbReference type="EMBL" id="CAL4777650.1"/>
    </source>
</evidence>
<gene>
    <name evidence="2" type="ORF">C1SCF055_LOCUS17334</name>
</gene>
<name>A0A9P1CGN4_9DINO</name>
<sequence length="1340" mass="148933">MPMLVLTEDQSRAAMDAADSDLKYLLTEVGVAEEVQAALYHRGFTTLRLFSGIDESRAEVRTAINAEIGLDHAAGNAERRNTALLLSAWETARTQQRSNDENRAEARVAMVPRPVPGNEHAMLREALEAQIGRLRDYEVPAKSLIAAKLDDIESNMPKLEDLRDVASVEDGEADLLQGSLDAATGTFKMKAARNAITMPKTAEELRLRHRRIGLAWEMARTKHRNRVWLQGGLVEAYRHLSDHVLGKHVYGLQLPHEQRPKWELILSYEQEVRKRAYQLLRRGDEPTLEEAMKKAIGDPETMNLHFVVPLTTSLASSSSSGARATSASAKPGAAGPSGGNKGAKGGGRNAKPVKKLQVKTPDGRWQELITKIRNGEFDILIMSPPCSTWSRAVWANRLGPKPVRSREFPFGFPWLKGDLKEKAELGTLLVMRCIETLETAPATTVCLWEHPEDLGRSRNGTPASVWQLEALRAVAKKRGMESIVFHQCTYGADYPKPTRFLSEADGLLQLGFSGWPIFSKDFYYLGPLPRSCGHAHRALIGANDTGGFKTAPTAAYPPQMNEMIATLLFQHWHKHLPPTPDGGGVEKIAVSGVENRQEGDLEKEVEAGKARATEEPPEDPARELAGRGGSYPMRGPGQRLFHDGAGLCSQGNKRPAFRDISPMSSLGEEFLKLTSEKELRNDLYRLALGKCEGPPFREGIVDAARKAWLTRLSEASGATMEDLTVVTPRQPFWLAALGEHLRVIGDPDADVFGGGPGTFRTGVELGLQGMPRVPEVFEAKEKWRKYDPIPWPTDKGNYTSAVDNALAVQRQFRKEEALGAMIEVEEEEARRDYGPKLRVAVLAALEKADHSFRVVHDATHNVGVNSQIKVEDQLRYPGPAEIKMAMQALYPPTFVLAADIARAHRLVLVSKGDWGYQACRTGVNDQGGESTKIWLNTVGTFGVTSASYHFTRLFAAVTRCAHSLLARRSSCQLTYVDDLLFMANGLGGMSAIWVTLLFLVVVGTPFAWRKFQGGSRAEWIGFQVDIAACELGMTEKRLRWARDWMEKTVANKVVRVEEFRSALGRLAFMMSAFGHLKPFLGPLYSWVTAVDHCNTLQVPAAVIMILGFLKATMVPKIARTKVRLTPEVEEEHAFRSDAKAEGETVVIGGWCCSDSPDRAKCRWFSVKLDRRNAPWVFESGEPYRAIASLELLGTLASIVAFPPRRGSSRKFFLSAGTDNLGNRHLVTRLLTTKFPLCVVLMQLAWTLHCRDLELRLDWFPRLQNREADALTNGDFSGFSAELRIEIKPEELLEDQFKDLMEKGAELFDEVKELRRKRKEGMMKSLPSSKRPKGANLIGPW</sequence>
<accession>A0A9P1CGN4</accession>
<evidence type="ECO:0000313" key="2">
    <source>
        <dbReference type="EMBL" id="CAI3990338.1"/>
    </source>
</evidence>
<evidence type="ECO:0000313" key="5">
    <source>
        <dbReference type="Proteomes" id="UP001152797"/>
    </source>
</evidence>
<feature type="compositionally biased region" description="Low complexity" evidence="1">
    <location>
        <begin position="317"/>
        <end position="334"/>
    </location>
</feature>
<dbReference type="EMBL" id="CAMXCT020001463">
    <property type="protein sequence ID" value="CAL1143713.1"/>
    <property type="molecule type" value="Genomic_DNA"/>
</dbReference>
<feature type="compositionally biased region" description="Basic and acidic residues" evidence="1">
    <location>
        <begin position="595"/>
        <end position="625"/>
    </location>
</feature>
<reference evidence="2" key="1">
    <citation type="submission" date="2022-10" db="EMBL/GenBank/DDBJ databases">
        <authorList>
            <person name="Chen Y."/>
            <person name="Dougan E. K."/>
            <person name="Chan C."/>
            <person name="Rhodes N."/>
            <person name="Thang M."/>
        </authorList>
    </citation>
    <scope>NUCLEOTIDE SEQUENCE</scope>
</reference>
<protein>
    <submittedName>
        <fullName evidence="4">C3H1-type domain-containing protein</fullName>
    </submittedName>
</protein>
<dbReference type="OrthoDB" id="439057at2759"/>
<dbReference type="PANTHER" id="PTHR33050">
    <property type="entry name" value="REVERSE TRANSCRIPTASE DOMAIN-CONTAINING PROTEIN"/>
    <property type="match status" value="1"/>
</dbReference>